<dbReference type="OrthoDB" id="2536675at2759"/>
<dbReference type="STRING" id="1314776.A0A166FZX1"/>
<gene>
    <name evidence="2" type="ORF">SISSUDRAFT_1113167</name>
</gene>
<evidence type="ECO:0000313" key="3">
    <source>
        <dbReference type="Proteomes" id="UP000076798"/>
    </source>
</evidence>
<keyword evidence="3" id="KW-1185">Reference proteome</keyword>
<protein>
    <recommendedName>
        <fullName evidence="4">Mediator complex subunit 20</fullName>
    </recommendedName>
</protein>
<sequence>MGFTGLAFWINAPPNAVELVSVGIQRNHAGTIRGQWLLQVRSYRSIVNQGSPHPPRSMWAVTMNDKAFVLLEDPAVVPFQQSSPEAQAPESTAASSPSRGKGKRKNEEGHPEPHRRNTFVTISPANSLEPLLNQLRARWMPVRQSAPGAGVAKNPGSGSSAPQLSIDGIIFNIGTDWIVRAGNVKLSGGGTRGMLLEAEYLPLPSLSSSAEGASELLSNLLASLFPHFPDSKTVAVTISDSQWEDVMFDGADAEETHEEEPVIDEVYVSGDSKWTPKKKTDWVGTARDKRSAFLIVGVLKSEGIL</sequence>
<name>A0A166FZX1_9AGAM</name>
<dbReference type="EMBL" id="KV428024">
    <property type="protein sequence ID" value="KZT41172.1"/>
    <property type="molecule type" value="Genomic_DNA"/>
</dbReference>
<dbReference type="AlphaFoldDB" id="A0A166FZX1"/>
<organism evidence="2 3">
    <name type="scientific">Sistotremastrum suecicum HHB10207 ss-3</name>
    <dbReference type="NCBI Taxonomy" id="1314776"/>
    <lineage>
        <taxon>Eukaryota</taxon>
        <taxon>Fungi</taxon>
        <taxon>Dikarya</taxon>
        <taxon>Basidiomycota</taxon>
        <taxon>Agaricomycotina</taxon>
        <taxon>Agaricomycetes</taxon>
        <taxon>Sistotremastrales</taxon>
        <taxon>Sistotremastraceae</taxon>
        <taxon>Sistotremastrum</taxon>
    </lineage>
</organism>
<evidence type="ECO:0000256" key="1">
    <source>
        <dbReference type="SAM" id="MobiDB-lite"/>
    </source>
</evidence>
<reference evidence="2 3" key="1">
    <citation type="journal article" date="2016" name="Mol. Biol. Evol.">
        <title>Comparative Genomics of Early-Diverging Mushroom-Forming Fungi Provides Insights into the Origins of Lignocellulose Decay Capabilities.</title>
        <authorList>
            <person name="Nagy L.G."/>
            <person name="Riley R."/>
            <person name="Tritt A."/>
            <person name="Adam C."/>
            <person name="Daum C."/>
            <person name="Floudas D."/>
            <person name="Sun H."/>
            <person name="Yadav J.S."/>
            <person name="Pangilinan J."/>
            <person name="Larsson K.H."/>
            <person name="Matsuura K."/>
            <person name="Barry K."/>
            <person name="Labutti K."/>
            <person name="Kuo R."/>
            <person name="Ohm R.A."/>
            <person name="Bhattacharya S.S."/>
            <person name="Shirouzu T."/>
            <person name="Yoshinaga Y."/>
            <person name="Martin F.M."/>
            <person name="Grigoriev I.V."/>
            <person name="Hibbett D.S."/>
        </authorList>
    </citation>
    <scope>NUCLEOTIDE SEQUENCE [LARGE SCALE GENOMIC DNA]</scope>
    <source>
        <strain evidence="2 3">HHB10207 ss-3</strain>
    </source>
</reference>
<feature type="compositionally biased region" description="Polar residues" evidence="1">
    <location>
        <begin position="82"/>
        <end position="98"/>
    </location>
</feature>
<evidence type="ECO:0000313" key="2">
    <source>
        <dbReference type="EMBL" id="KZT41172.1"/>
    </source>
</evidence>
<dbReference type="Proteomes" id="UP000076798">
    <property type="component" value="Unassembled WGS sequence"/>
</dbReference>
<proteinExistence type="predicted"/>
<accession>A0A166FZX1</accession>
<feature type="compositionally biased region" description="Basic and acidic residues" evidence="1">
    <location>
        <begin position="105"/>
        <end position="115"/>
    </location>
</feature>
<evidence type="ECO:0008006" key="4">
    <source>
        <dbReference type="Google" id="ProtNLM"/>
    </source>
</evidence>
<feature type="region of interest" description="Disordered" evidence="1">
    <location>
        <begin position="82"/>
        <end position="120"/>
    </location>
</feature>